<evidence type="ECO:0000256" key="2">
    <source>
        <dbReference type="SAM" id="MobiDB-lite"/>
    </source>
</evidence>
<reference evidence="4 5" key="1">
    <citation type="submission" date="2024-06" db="EMBL/GenBank/DDBJ databases">
        <title>The Natural Products Discovery Center: Release of the First 8490 Sequenced Strains for Exploring Actinobacteria Biosynthetic Diversity.</title>
        <authorList>
            <person name="Kalkreuter E."/>
            <person name="Kautsar S.A."/>
            <person name="Yang D."/>
            <person name="Bader C.D."/>
            <person name="Teijaro C.N."/>
            <person name="Fluegel L."/>
            <person name="Davis C.M."/>
            <person name="Simpson J.R."/>
            <person name="Lauterbach L."/>
            <person name="Steele A.D."/>
            <person name="Gui C."/>
            <person name="Meng S."/>
            <person name="Li G."/>
            <person name="Viehrig K."/>
            <person name="Ye F."/>
            <person name="Su P."/>
            <person name="Kiefer A.F."/>
            <person name="Nichols A."/>
            <person name="Cepeda A.J."/>
            <person name="Yan W."/>
            <person name="Fan B."/>
            <person name="Jiang Y."/>
            <person name="Adhikari A."/>
            <person name="Zheng C.-J."/>
            <person name="Schuster L."/>
            <person name="Cowan T.M."/>
            <person name="Smanski M.J."/>
            <person name="Chevrette M.G."/>
            <person name="De Carvalho L.P.S."/>
            <person name="Shen B."/>
        </authorList>
    </citation>
    <scope>NUCLEOTIDE SEQUENCE [LARGE SCALE GENOMIC DNA]</scope>
    <source>
        <strain evidence="4 5">NPDC033843</strain>
    </source>
</reference>
<dbReference type="RefSeq" id="WP_361707266.1">
    <property type="nucleotide sequence ID" value="NZ_JBEZVE010000021.1"/>
</dbReference>
<dbReference type="Pfam" id="PF07676">
    <property type="entry name" value="PD40"/>
    <property type="match status" value="2"/>
</dbReference>
<keyword evidence="5" id="KW-1185">Reference proteome</keyword>
<feature type="compositionally biased region" description="Low complexity" evidence="2">
    <location>
        <begin position="665"/>
        <end position="677"/>
    </location>
</feature>
<feature type="signal peptide" evidence="3">
    <location>
        <begin position="1"/>
        <end position="32"/>
    </location>
</feature>
<dbReference type="EMBL" id="JBEZVE010000021">
    <property type="protein sequence ID" value="MEU3785615.1"/>
    <property type="molecule type" value="Genomic_DNA"/>
</dbReference>
<gene>
    <name evidence="4" type="ORF">AB0E89_34620</name>
</gene>
<dbReference type="Proteomes" id="UP001550739">
    <property type="component" value="Unassembled WGS sequence"/>
</dbReference>
<dbReference type="InterPro" id="IPR011659">
    <property type="entry name" value="WD40"/>
</dbReference>
<name>A0ABV2ZT02_9ACTN</name>
<evidence type="ECO:0000256" key="3">
    <source>
        <dbReference type="SAM" id="SignalP"/>
    </source>
</evidence>
<dbReference type="Pfam" id="PF04122">
    <property type="entry name" value="CW_binding_2"/>
    <property type="match status" value="1"/>
</dbReference>
<feature type="compositionally biased region" description="Polar residues" evidence="2">
    <location>
        <begin position="651"/>
        <end position="661"/>
    </location>
</feature>
<organism evidence="4 5">
    <name type="scientific">Streptomyces sp. 900129855</name>
    <dbReference type="NCBI Taxonomy" id="3155129"/>
    <lineage>
        <taxon>Bacteria</taxon>
        <taxon>Bacillati</taxon>
        <taxon>Actinomycetota</taxon>
        <taxon>Actinomycetes</taxon>
        <taxon>Kitasatosporales</taxon>
        <taxon>Streptomycetaceae</taxon>
        <taxon>Streptomyces</taxon>
    </lineage>
</organism>
<sequence>MRLFTRRRTAALATAVVLAAAGTLATASGALADDAGPWPGTEGRILSDGGGVIDAATGTTGRIPTVGSYATWAPDGSRVLSVSGQIYSVLANGTKRFALPWAQGMRSSAPYEDLTFWNGGRFVVFASGGQLAYGPSDAAWAPGPLMPANLEPATVCDSEPSVSVDGLVAFERRAGSCDADAAGVYVYNATAKTVKLAIADAEQPAWSPDGTKLAFVRKDADGNPQIFTANADGTDVEQRTSGPRRFANPSWSPTGKRIVFDAHTSPNSDDVHTTEYVDLATGELTKVGDTATGDNPSWQPLRKNTTGRVWGGNAYLTATAASRWTWNTVGHSEPGLMEAKSAVLVNQDSPAYAVTAPALAGRKEGPVLMTQKTGLSSTTKNELKRTLKPGKPVYLVGSTAVLDNTVFAQVKALGYTPVRLTGTDPYSTSVMVAKTISSAPKYVFLTGGTEYRAAVSAAAAAGSDGAASAGGVVLTNGNKLPASTQAYLNSLNPDKTMIIPVGSAAQYALTHSSFSRWPSTYSYYPISGTTDPSLSVAIAMFWWTAPSQAGLAYSGSWRDGVSAASAMNVFGPVLWTTSAAAPSAELTNYFQRESAAVNFAVAFGVNGSISPAALNTVGSTISAGSSYFVYHPFFNGDVPAGAQAGMPTSSFAAPVNGSDNGDGQPAAGATAKRPAPAGSHETNLAPLKTLQRQ</sequence>
<evidence type="ECO:0000256" key="1">
    <source>
        <dbReference type="ARBA" id="ARBA00009820"/>
    </source>
</evidence>
<feature type="region of interest" description="Disordered" evidence="2">
    <location>
        <begin position="651"/>
        <end position="693"/>
    </location>
</feature>
<proteinExistence type="inferred from homology"/>
<evidence type="ECO:0000313" key="4">
    <source>
        <dbReference type="EMBL" id="MEU3785615.1"/>
    </source>
</evidence>
<dbReference type="SUPFAM" id="SSF69304">
    <property type="entry name" value="Tricorn protease N-terminal domain"/>
    <property type="match status" value="1"/>
</dbReference>
<dbReference type="PANTHER" id="PTHR36842:SF1">
    <property type="entry name" value="PROTEIN TOLB"/>
    <property type="match status" value="1"/>
</dbReference>
<feature type="region of interest" description="Disordered" evidence="2">
    <location>
        <begin position="227"/>
        <end position="253"/>
    </location>
</feature>
<dbReference type="InterPro" id="IPR007253">
    <property type="entry name" value="Cell_wall-bd_2"/>
</dbReference>
<dbReference type="Gene3D" id="2.120.10.30">
    <property type="entry name" value="TolB, C-terminal domain"/>
    <property type="match status" value="1"/>
</dbReference>
<comment type="caution">
    <text evidence="4">The sequence shown here is derived from an EMBL/GenBank/DDBJ whole genome shotgun (WGS) entry which is preliminary data.</text>
</comment>
<comment type="similarity">
    <text evidence="1">Belongs to the TolB family.</text>
</comment>
<keyword evidence="3" id="KW-0732">Signal</keyword>
<dbReference type="InterPro" id="IPR011042">
    <property type="entry name" value="6-blade_b-propeller_TolB-like"/>
</dbReference>
<dbReference type="PANTHER" id="PTHR36842">
    <property type="entry name" value="PROTEIN TOLB HOMOLOG"/>
    <property type="match status" value="1"/>
</dbReference>
<accession>A0ABV2ZT02</accession>
<feature type="chain" id="PRO_5045295917" evidence="3">
    <location>
        <begin position="33"/>
        <end position="693"/>
    </location>
</feature>
<evidence type="ECO:0000313" key="5">
    <source>
        <dbReference type="Proteomes" id="UP001550739"/>
    </source>
</evidence>
<protein>
    <submittedName>
        <fullName evidence="4">Cell wall-binding repeat-containing protein</fullName>
    </submittedName>
</protein>